<evidence type="ECO:0000256" key="1">
    <source>
        <dbReference type="SAM" id="MobiDB-lite"/>
    </source>
</evidence>
<dbReference type="Proteomes" id="UP000215590">
    <property type="component" value="Unassembled WGS sequence"/>
</dbReference>
<proteinExistence type="predicted"/>
<name>A0A256FTQ9_9HYPH</name>
<sequence>MSDEARFEAARRSVKEGLERSKATDPDIEKLIEHNKRGYGPEPKQMLKQVKDRYKNEWNGVSPIEKNLMGLGIVHSFYIDDADHKRAIETAKLIEDTYRYANRRFEKINEISSDQVSELEAEFVRNYAGLPNAQALKIMQLDNGNILLNFKNRNGMSEERTLRTPRSIVAQSLGIPESSVETELEMAIEP</sequence>
<evidence type="ECO:0000313" key="3">
    <source>
        <dbReference type="Proteomes" id="UP000215590"/>
    </source>
</evidence>
<gene>
    <name evidence="2" type="ORF">CEV31_4259</name>
</gene>
<organism evidence="2 3">
    <name type="scientific">Brucella thiophenivorans</name>
    <dbReference type="NCBI Taxonomy" id="571255"/>
    <lineage>
        <taxon>Bacteria</taxon>
        <taxon>Pseudomonadati</taxon>
        <taxon>Pseudomonadota</taxon>
        <taxon>Alphaproteobacteria</taxon>
        <taxon>Hyphomicrobiales</taxon>
        <taxon>Brucellaceae</taxon>
        <taxon>Brucella/Ochrobactrum group</taxon>
        <taxon>Brucella</taxon>
    </lineage>
</organism>
<feature type="region of interest" description="Disordered" evidence="1">
    <location>
        <begin position="1"/>
        <end position="29"/>
    </location>
</feature>
<accession>A0A256FTQ9</accession>
<evidence type="ECO:0000313" key="2">
    <source>
        <dbReference type="EMBL" id="OYR18247.1"/>
    </source>
</evidence>
<comment type="caution">
    <text evidence="2">The sequence shown here is derived from an EMBL/GenBank/DDBJ whole genome shotgun (WGS) entry which is preliminary data.</text>
</comment>
<keyword evidence="3" id="KW-1185">Reference proteome</keyword>
<reference evidence="2 3" key="1">
    <citation type="submission" date="2017-07" db="EMBL/GenBank/DDBJ databases">
        <title>Phylogenetic study on the rhizospheric bacterium Ochrobactrum sp. A44.</title>
        <authorList>
            <person name="Krzyzanowska D.M."/>
            <person name="Ossowicki A."/>
            <person name="Rajewska M."/>
            <person name="Maciag T."/>
            <person name="Kaczynski Z."/>
            <person name="Czerwicka M."/>
            <person name="Jafra S."/>
        </authorList>
    </citation>
    <scope>NUCLEOTIDE SEQUENCE [LARGE SCALE GENOMIC DNA]</scope>
    <source>
        <strain evidence="2 3">DSM 7216</strain>
    </source>
</reference>
<dbReference type="EMBL" id="NNRJ01000027">
    <property type="protein sequence ID" value="OYR18247.1"/>
    <property type="molecule type" value="Genomic_DNA"/>
</dbReference>
<dbReference type="AlphaFoldDB" id="A0A256FTQ9"/>
<protein>
    <submittedName>
        <fullName evidence="2">Uncharacterized protein</fullName>
    </submittedName>
</protein>